<keyword evidence="3" id="KW-1185">Reference proteome</keyword>
<evidence type="ECO:0000313" key="3">
    <source>
        <dbReference type="Proteomes" id="UP000245252"/>
    </source>
</evidence>
<accession>A0A2U2DPV6</accession>
<proteinExistence type="predicted"/>
<evidence type="ECO:0000259" key="1">
    <source>
        <dbReference type="PROSITE" id="PS51186"/>
    </source>
</evidence>
<organism evidence="2 3">
    <name type="scientific">Metarhizobium album</name>
    <dbReference type="NCBI Taxonomy" id="2182425"/>
    <lineage>
        <taxon>Bacteria</taxon>
        <taxon>Pseudomonadati</taxon>
        <taxon>Pseudomonadota</taxon>
        <taxon>Alphaproteobacteria</taxon>
        <taxon>Hyphomicrobiales</taxon>
        <taxon>Rhizobiaceae</taxon>
        <taxon>Metarhizobium</taxon>
    </lineage>
</organism>
<dbReference type="AlphaFoldDB" id="A0A2U2DPV6"/>
<dbReference type="GO" id="GO:0016747">
    <property type="term" value="F:acyltransferase activity, transferring groups other than amino-acyl groups"/>
    <property type="evidence" value="ECO:0007669"/>
    <property type="project" value="InterPro"/>
</dbReference>
<sequence length="191" mass="21000">MPVVLRPAERRDAAELAVLIDIASHSFATWLWYGGVLRGESETAMEHGRARMRDDRQQGGWRDAVIAEIGGDVAGLAVGYRLDETVATAPSDHPALEPLLVLQRPLAGHWFVDSLAVYRRHRRYGIGRQLMADQIARSGGGPVSLITESYNDAAQALYGSLGFAEAARCEAMPLYDNSKKHDWVLMTRNAA</sequence>
<dbReference type="Pfam" id="PF00583">
    <property type="entry name" value="Acetyltransf_1"/>
    <property type="match status" value="1"/>
</dbReference>
<gene>
    <name evidence="2" type="ORF">DEM27_14825</name>
</gene>
<keyword evidence="2" id="KW-0808">Transferase</keyword>
<reference evidence="2 3" key="1">
    <citation type="submission" date="2018-05" db="EMBL/GenBank/DDBJ databases">
        <title>The draft genome of strain NS-104.</title>
        <authorList>
            <person name="Hang P."/>
            <person name="Jiang J."/>
        </authorList>
    </citation>
    <scope>NUCLEOTIDE SEQUENCE [LARGE SCALE GENOMIC DNA]</scope>
    <source>
        <strain evidence="2 3">NS-104</strain>
    </source>
</reference>
<dbReference type="OrthoDB" id="9788924at2"/>
<dbReference type="Proteomes" id="UP000245252">
    <property type="component" value="Unassembled WGS sequence"/>
</dbReference>
<feature type="domain" description="N-acetyltransferase" evidence="1">
    <location>
        <begin position="3"/>
        <end position="191"/>
    </location>
</feature>
<dbReference type="CDD" id="cd04301">
    <property type="entry name" value="NAT_SF"/>
    <property type="match status" value="1"/>
</dbReference>
<dbReference type="InterPro" id="IPR016181">
    <property type="entry name" value="Acyl_CoA_acyltransferase"/>
</dbReference>
<dbReference type="EMBL" id="QFBC01000006">
    <property type="protein sequence ID" value="PWE55338.1"/>
    <property type="molecule type" value="Genomic_DNA"/>
</dbReference>
<evidence type="ECO:0000313" key="2">
    <source>
        <dbReference type="EMBL" id="PWE55338.1"/>
    </source>
</evidence>
<name>A0A2U2DPV6_9HYPH</name>
<dbReference type="Gene3D" id="3.40.630.30">
    <property type="match status" value="1"/>
</dbReference>
<dbReference type="RefSeq" id="WP_109459035.1">
    <property type="nucleotide sequence ID" value="NZ_QFBC01000006.1"/>
</dbReference>
<dbReference type="SUPFAM" id="SSF55729">
    <property type="entry name" value="Acyl-CoA N-acyltransferases (Nat)"/>
    <property type="match status" value="1"/>
</dbReference>
<dbReference type="PROSITE" id="PS51186">
    <property type="entry name" value="GNAT"/>
    <property type="match status" value="1"/>
</dbReference>
<comment type="caution">
    <text evidence="2">The sequence shown here is derived from an EMBL/GenBank/DDBJ whole genome shotgun (WGS) entry which is preliminary data.</text>
</comment>
<dbReference type="InterPro" id="IPR000182">
    <property type="entry name" value="GNAT_dom"/>
</dbReference>
<protein>
    <submittedName>
        <fullName evidence="2">GNAT family N-acetyltransferase</fullName>
    </submittedName>
</protein>